<dbReference type="RefSeq" id="WP_109664792.1">
    <property type="nucleotide sequence ID" value="NZ_QGGW01000001.1"/>
</dbReference>
<comment type="caution">
    <text evidence="2">The sequence shown here is derived from an EMBL/GenBank/DDBJ whole genome shotgun (WGS) entry which is preliminary data.</text>
</comment>
<keyword evidence="3" id="KW-1185">Reference proteome</keyword>
<evidence type="ECO:0000313" key="3">
    <source>
        <dbReference type="Proteomes" id="UP000245708"/>
    </source>
</evidence>
<accession>A0A316GQS8</accession>
<dbReference type="EMBL" id="QGGW01000001">
    <property type="protein sequence ID" value="PWK62382.1"/>
    <property type="molecule type" value="Genomic_DNA"/>
</dbReference>
<name>A0A316GQS8_9RHOB</name>
<dbReference type="Proteomes" id="UP000245708">
    <property type="component" value="Unassembled WGS sequence"/>
</dbReference>
<keyword evidence="1" id="KW-0732">Signal</keyword>
<organism evidence="2 3">
    <name type="scientific">Roseicyclus mahoneyensis</name>
    <dbReference type="NCBI Taxonomy" id="164332"/>
    <lineage>
        <taxon>Bacteria</taxon>
        <taxon>Pseudomonadati</taxon>
        <taxon>Pseudomonadota</taxon>
        <taxon>Alphaproteobacteria</taxon>
        <taxon>Rhodobacterales</taxon>
        <taxon>Roseobacteraceae</taxon>
        <taxon>Roseicyclus</taxon>
    </lineage>
</organism>
<feature type="signal peptide" evidence="1">
    <location>
        <begin position="1"/>
        <end position="22"/>
    </location>
</feature>
<feature type="chain" id="PRO_5016306845" evidence="1">
    <location>
        <begin position="23"/>
        <end position="105"/>
    </location>
</feature>
<dbReference type="OrthoDB" id="9956669at2"/>
<dbReference type="AlphaFoldDB" id="A0A316GQS8"/>
<gene>
    <name evidence="2" type="ORF">C7455_101408</name>
</gene>
<protein>
    <submittedName>
        <fullName evidence="2">Uncharacterized protein</fullName>
    </submittedName>
</protein>
<sequence>MSGLARVACLTAAMTAGSTALADDLPPGLVCRVEGYDLALINTGATPVAAGTVIGWSVPFARADGRHDFDAPLPSGGMVMLGGVLESSYLRPGTPCHLAPGDDDP</sequence>
<evidence type="ECO:0000313" key="2">
    <source>
        <dbReference type="EMBL" id="PWK62382.1"/>
    </source>
</evidence>
<proteinExistence type="predicted"/>
<evidence type="ECO:0000256" key="1">
    <source>
        <dbReference type="SAM" id="SignalP"/>
    </source>
</evidence>
<reference evidence="2 3" key="1">
    <citation type="submission" date="2018-05" db="EMBL/GenBank/DDBJ databases">
        <title>Genomic Encyclopedia of Type Strains, Phase IV (KMG-IV): sequencing the most valuable type-strain genomes for metagenomic binning, comparative biology and taxonomic classification.</title>
        <authorList>
            <person name="Goeker M."/>
        </authorList>
    </citation>
    <scope>NUCLEOTIDE SEQUENCE [LARGE SCALE GENOMIC DNA]</scope>
    <source>
        <strain evidence="2 3">DSM 16097</strain>
    </source>
</reference>